<protein>
    <submittedName>
        <fullName evidence="1">Uncharacterized protein</fullName>
    </submittedName>
</protein>
<reference evidence="1 2" key="1">
    <citation type="submission" date="2015-01" db="EMBL/GenBank/DDBJ databases">
        <authorList>
            <person name="MANFREDI Pablo"/>
        </authorList>
    </citation>
    <scope>NUCLEOTIDE SEQUENCE [LARGE SCALE GENOMIC DNA]</scope>
    <source>
        <strain evidence="1 2">Cc12</strain>
    </source>
</reference>
<accession>A0A0B7HFB8</accession>
<gene>
    <name evidence="1" type="ORF">CCAN12_720004</name>
</gene>
<name>A0A0B7HFB8_9FLAO</name>
<evidence type="ECO:0000313" key="1">
    <source>
        <dbReference type="EMBL" id="CEN37935.1"/>
    </source>
</evidence>
<evidence type="ECO:0000313" key="2">
    <source>
        <dbReference type="Proteomes" id="UP000044026"/>
    </source>
</evidence>
<dbReference type="AlphaFoldDB" id="A0A0B7HFB8"/>
<sequence length="79" mass="8938">MLNQKKNLYDRRKYLNHIAFANEPVSEKSKNFNVQQGGLSITLTLNAWAFALLCCTGLGLPHLQVNAEVHFFCGNLLFI</sequence>
<proteinExistence type="predicted"/>
<organism evidence="1 2">
    <name type="scientific">Capnocytophaga canimorsus</name>
    <dbReference type="NCBI Taxonomy" id="28188"/>
    <lineage>
        <taxon>Bacteria</taxon>
        <taxon>Pseudomonadati</taxon>
        <taxon>Bacteroidota</taxon>
        <taxon>Flavobacteriia</taxon>
        <taxon>Flavobacteriales</taxon>
        <taxon>Flavobacteriaceae</taxon>
        <taxon>Capnocytophaga</taxon>
    </lineage>
</organism>
<dbReference type="Proteomes" id="UP000044026">
    <property type="component" value="Unassembled WGS sequence"/>
</dbReference>
<dbReference type="EMBL" id="CDOE01000070">
    <property type="protein sequence ID" value="CEN37935.1"/>
    <property type="molecule type" value="Genomic_DNA"/>
</dbReference>